<reference evidence="2" key="1">
    <citation type="submission" date="2016-10" db="EMBL/GenBank/DDBJ databases">
        <title>Comparative genomics uncovers the prolific and rare metabolic potential of the cyanobacterial genus Moorea.</title>
        <authorList>
            <person name="Leao T."/>
            <person name="Castelao G."/>
            <person name="Korobeynikov A."/>
            <person name="Monroe E.A."/>
            <person name="Podell S."/>
            <person name="Glukhov E."/>
            <person name="Allen E."/>
            <person name="Gerwick W.H."/>
            <person name="Gerwick L."/>
        </authorList>
    </citation>
    <scope>NUCLEOTIDE SEQUENCE [LARGE SCALE GENOMIC DNA]</scope>
    <source>
        <strain evidence="2">PAL-8-15-08-1</strain>
    </source>
</reference>
<name>A0A1D8U319_9CYAN</name>
<protein>
    <submittedName>
        <fullName evidence="1">Uncharacterized protein</fullName>
    </submittedName>
</protein>
<sequence length="67" mass="7877">MSEPTPKPETSQINEWRRKIEIANHNNIFGHCRTCGYEWVDSSVDKTCRKCSSNDVERISCWQFPDD</sequence>
<accession>A0A1D8U319</accession>
<dbReference type="KEGG" id="mpro:BJP34_03145"/>
<evidence type="ECO:0000313" key="2">
    <source>
        <dbReference type="Proteomes" id="UP000177870"/>
    </source>
</evidence>
<proteinExistence type="predicted"/>
<evidence type="ECO:0000313" key="1">
    <source>
        <dbReference type="EMBL" id="AOX04096.1"/>
    </source>
</evidence>
<dbReference type="EMBL" id="CP017599">
    <property type="protein sequence ID" value="AOX04096.1"/>
    <property type="molecule type" value="Genomic_DNA"/>
</dbReference>
<dbReference type="Proteomes" id="UP000177870">
    <property type="component" value="Chromosome"/>
</dbReference>
<dbReference type="AlphaFoldDB" id="A0A1D8U319"/>
<dbReference type="RefSeq" id="WP_070396460.1">
    <property type="nucleotide sequence ID" value="NZ_CP017599.1"/>
</dbReference>
<gene>
    <name evidence="1" type="ORF">BJP34_03145</name>
</gene>
<dbReference type="OrthoDB" id="488979at2"/>
<organism evidence="1 2">
    <name type="scientific">Moorena producens PAL-8-15-08-1</name>
    <dbReference type="NCBI Taxonomy" id="1458985"/>
    <lineage>
        <taxon>Bacteria</taxon>
        <taxon>Bacillati</taxon>
        <taxon>Cyanobacteriota</taxon>
        <taxon>Cyanophyceae</taxon>
        <taxon>Coleofasciculales</taxon>
        <taxon>Coleofasciculaceae</taxon>
        <taxon>Moorena</taxon>
    </lineage>
</organism>